<keyword evidence="5 9" id="KW-0418">Kinase</keyword>
<evidence type="ECO:0000259" key="7">
    <source>
        <dbReference type="Pfam" id="PF00288"/>
    </source>
</evidence>
<dbReference type="NCBIfam" id="TIGR01220">
    <property type="entry name" value="Pmev_kin_Gr_pos"/>
    <property type="match status" value="1"/>
</dbReference>
<evidence type="ECO:0000259" key="8">
    <source>
        <dbReference type="Pfam" id="PF08544"/>
    </source>
</evidence>
<proteinExistence type="predicted"/>
<evidence type="ECO:0000256" key="4">
    <source>
        <dbReference type="ARBA" id="ARBA00022741"/>
    </source>
</evidence>
<feature type="domain" description="GHMP kinase N-terminal" evidence="7">
    <location>
        <begin position="84"/>
        <end position="173"/>
    </location>
</feature>
<comment type="pathway">
    <text evidence="1">Isoprenoid biosynthesis; isopentenyl diphosphate biosynthesis via mevalonate pathway; isopentenyl diphosphate from (R)-mevalonate: step 2/3.</text>
</comment>
<reference evidence="9 10" key="1">
    <citation type="submission" date="2019-09" db="EMBL/GenBank/DDBJ databases">
        <title>Draft genome sequence of Bacillus sp. JC-7.</title>
        <authorList>
            <person name="Tanaka N."/>
            <person name="Shiwa Y."/>
            <person name="Fujita N."/>
            <person name="Tanasupawat S."/>
        </authorList>
    </citation>
    <scope>NUCLEOTIDE SEQUENCE [LARGE SCALE GENOMIC DNA]</scope>
    <source>
        <strain evidence="9 10">JC-7</strain>
    </source>
</reference>
<evidence type="ECO:0000313" key="10">
    <source>
        <dbReference type="Proteomes" id="UP000391919"/>
    </source>
</evidence>
<keyword evidence="4" id="KW-0547">Nucleotide-binding</keyword>
<comment type="caution">
    <text evidence="9">The sequence shown here is derived from an EMBL/GenBank/DDBJ whole genome shotgun (WGS) entry which is preliminary data.</text>
</comment>
<dbReference type="Gene3D" id="3.30.70.890">
    <property type="entry name" value="GHMP kinase, C-terminal domain"/>
    <property type="match status" value="1"/>
</dbReference>
<name>A0A5J4J6V8_9BACI</name>
<dbReference type="GO" id="GO:0004631">
    <property type="term" value="F:phosphomevalonate kinase activity"/>
    <property type="evidence" value="ECO:0007669"/>
    <property type="project" value="UniProtKB-EC"/>
</dbReference>
<keyword evidence="10" id="KW-1185">Reference proteome</keyword>
<dbReference type="SUPFAM" id="SSF54211">
    <property type="entry name" value="Ribosomal protein S5 domain 2-like"/>
    <property type="match status" value="1"/>
</dbReference>
<dbReference type="InterPro" id="IPR013750">
    <property type="entry name" value="GHMP_kinase_C_dom"/>
</dbReference>
<dbReference type="SUPFAM" id="SSF55060">
    <property type="entry name" value="GHMP Kinase, C-terminal domain"/>
    <property type="match status" value="1"/>
</dbReference>
<evidence type="ECO:0000256" key="5">
    <source>
        <dbReference type="ARBA" id="ARBA00022777"/>
    </source>
</evidence>
<evidence type="ECO:0000256" key="1">
    <source>
        <dbReference type="ARBA" id="ARBA00005017"/>
    </source>
</evidence>
<keyword evidence="6" id="KW-0067">ATP-binding</keyword>
<dbReference type="InterPro" id="IPR014721">
    <property type="entry name" value="Ribsml_uS5_D2-typ_fold_subgr"/>
</dbReference>
<organism evidence="9 10">
    <name type="scientific">Weizmannia acidilactici</name>
    <dbReference type="NCBI Taxonomy" id="2607726"/>
    <lineage>
        <taxon>Bacteria</taxon>
        <taxon>Bacillati</taxon>
        <taxon>Bacillota</taxon>
        <taxon>Bacilli</taxon>
        <taxon>Bacillales</taxon>
        <taxon>Bacillaceae</taxon>
        <taxon>Heyndrickxia</taxon>
    </lineage>
</organism>
<evidence type="ECO:0000313" key="9">
    <source>
        <dbReference type="EMBL" id="GER70656.1"/>
    </source>
</evidence>
<dbReference type="RefSeq" id="WP_253693470.1">
    <property type="nucleotide sequence ID" value="NZ_BKZQ01000024.1"/>
</dbReference>
<dbReference type="EC" id="2.7.4.2" evidence="2"/>
<evidence type="ECO:0000256" key="2">
    <source>
        <dbReference type="ARBA" id="ARBA00012958"/>
    </source>
</evidence>
<accession>A0A5J4J6V8</accession>
<evidence type="ECO:0000256" key="6">
    <source>
        <dbReference type="ARBA" id="ARBA00022840"/>
    </source>
</evidence>
<dbReference type="InterPro" id="IPR036554">
    <property type="entry name" value="GHMP_kinase_C_sf"/>
</dbReference>
<gene>
    <name evidence="9" type="ORF">BpJC7_19590</name>
</gene>
<protein>
    <recommendedName>
        <fullName evidence="2">phosphomevalonate kinase</fullName>
        <ecNumber evidence="2">2.7.4.2</ecNumber>
    </recommendedName>
</protein>
<keyword evidence="3" id="KW-0808">Transferase</keyword>
<dbReference type="EMBL" id="BKZQ01000024">
    <property type="protein sequence ID" value="GER70656.1"/>
    <property type="molecule type" value="Genomic_DNA"/>
</dbReference>
<sequence length="362" mass="39281">MHFQVKAPGKLMIAGEYAVIEPGCPAIVSAVDRYITIDVKESTENLFSLPQLGITHAAWRWEGGAVRFDCEDPKLRFIQNALAVFHRLLEEKSIALRSLHLTVTSELDDAATGQKYGLGSSAAVLAAVFSALLHIYERLPETKETIFKLASIAHLKTQGNGSGADIAASVYGGWIKYTAFRPDWIFSELEKGRISRLLDEPWPYLSIERLDLPQGLQFCAGWTGKSAATGLMVERIGRLKKTSLEKYKAFLEESTTVVEKLAESFARQDPAGALASIARNRRALQKLGAYADTDIETEKLKQLADIADRFGAGKSSGAGGGDCGIAFVDGEEKTAALHAAWEKAGIVPLPLQVSTQGVSVIE</sequence>
<dbReference type="PANTHER" id="PTHR31814">
    <property type="match status" value="1"/>
</dbReference>
<dbReference type="AlphaFoldDB" id="A0A5J4J6V8"/>
<dbReference type="Gene3D" id="3.30.230.10">
    <property type="match status" value="1"/>
</dbReference>
<dbReference type="InterPro" id="IPR006204">
    <property type="entry name" value="GHMP_kinase_N_dom"/>
</dbReference>
<dbReference type="InterPro" id="IPR035102">
    <property type="entry name" value="Phosphomevalonate_kinase"/>
</dbReference>
<evidence type="ECO:0000256" key="3">
    <source>
        <dbReference type="ARBA" id="ARBA00022679"/>
    </source>
</evidence>
<dbReference type="GO" id="GO:0005524">
    <property type="term" value="F:ATP binding"/>
    <property type="evidence" value="ECO:0007669"/>
    <property type="project" value="UniProtKB-KW"/>
</dbReference>
<dbReference type="PRINTS" id="PR00959">
    <property type="entry name" value="MEVGALKINASE"/>
</dbReference>
<dbReference type="UniPathway" id="UPA00057">
    <property type="reaction ID" value="UER00099"/>
</dbReference>
<dbReference type="Pfam" id="PF08544">
    <property type="entry name" value="GHMP_kinases_C"/>
    <property type="match status" value="1"/>
</dbReference>
<dbReference type="PANTHER" id="PTHR31814:SF2">
    <property type="entry name" value="PHOSPHOMEVALONATE KINASE"/>
    <property type="match status" value="1"/>
</dbReference>
<dbReference type="Pfam" id="PF00288">
    <property type="entry name" value="GHMP_kinases_N"/>
    <property type="match status" value="1"/>
</dbReference>
<dbReference type="InterPro" id="IPR020568">
    <property type="entry name" value="Ribosomal_Su5_D2-typ_SF"/>
</dbReference>
<dbReference type="GO" id="GO:0019287">
    <property type="term" value="P:isopentenyl diphosphate biosynthetic process, mevalonate pathway"/>
    <property type="evidence" value="ECO:0007669"/>
    <property type="project" value="UniProtKB-UniPathway"/>
</dbReference>
<feature type="domain" description="GHMP kinase C-terminal" evidence="8">
    <location>
        <begin position="276"/>
        <end position="345"/>
    </location>
</feature>
<dbReference type="InterPro" id="IPR005917">
    <property type="entry name" value="Pmev_kinase_bact"/>
</dbReference>
<dbReference type="Proteomes" id="UP000391919">
    <property type="component" value="Unassembled WGS sequence"/>
</dbReference>